<proteinExistence type="predicted"/>
<keyword evidence="1" id="KW-0732">Signal</keyword>
<name>A0A0P1F7G6_9RHOB</name>
<dbReference type="EMBL" id="CYSB01000009">
    <property type="protein sequence ID" value="CUH63950.1"/>
    <property type="molecule type" value="Genomic_DNA"/>
</dbReference>
<dbReference type="AlphaFoldDB" id="A0A0P1F7G6"/>
<gene>
    <name evidence="2" type="ORF">TL5118_00692</name>
    <name evidence="3" type="ORF">TL5120_02560</name>
</gene>
<dbReference type="Proteomes" id="UP000051086">
    <property type="component" value="Unassembled WGS sequence"/>
</dbReference>
<evidence type="ECO:0008006" key="6">
    <source>
        <dbReference type="Google" id="ProtNLM"/>
    </source>
</evidence>
<dbReference type="OrthoDB" id="7659281at2"/>
<keyword evidence="4" id="KW-1185">Reference proteome</keyword>
<reference evidence="2 4" key="2">
    <citation type="submission" date="2015-09" db="EMBL/GenBank/DDBJ databases">
        <authorList>
            <person name="Rodrigo-Torres L."/>
            <person name="Arahal D.R."/>
        </authorList>
    </citation>
    <scope>NUCLEOTIDE SEQUENCE [LARGE SCALE GENOMIC DNA]</scope>
    <source>
        <strain evidence="2 4">CECT 5118</strain>
    </source>
</reference>
<sequence>MRNVILCVMGVALLSGCSWAKNVQSSKNRVYFENLYFPARLSTNSDDKQSFTVSVDRIDQGLAPAREAGRYEATKYCVATYGNSDVAWVAGPDAPDSELRIVEGRLQFEGRCDV</sequence>
<reference evidence="3 5" key="1">
    <citation type="submission" date="2015-09" db="EMBL/GenBank/DDBJ databases">
        <authorList>
            <consortium name="Swine Surveillance"/>
        </authorList>
    </citation>
    <scope>NUCLEOTIDE SEQUENCE [LARGE SCALE GENOMIC DNA]</scope>
    <source>
        <strain evidence="3 5">5120</strain>
    </source>
</reference>
<dbReference type="RefSeq" id="WP_082626315.1">
    <property type="nucleotide sequence ID" value="NZ_CYSB01000009.1"/>
</dbReference>
<evidence type="ECO:0000313" key="3">
    <source>
        <dbReference type="EMBL" id="CUH72763.1"/>
    </source>
</evidence>
<evidence type="ECO:0000256" key="1">
    <source>
        <dbReference type="SAM" id="SignalP"/>
    </source>
</evidence>
<feature type="signal peptide" evidence="1">
    <location>
        <begin position="1"/>
        <end position="20"/>
    </location>
</feature>
<accession>A0A0P1F7G6</accession>
<dbReference type="EMBL" id="CYSC01000034">
    <property type="protein sequence ID" value="CUH72763.1"/>
    <property type="molecule type" value="Genomic_DNA"/>
</dbReference>
<evidence type="ECO:0000313" key="4">
    <source>
        <dbReference type="Proteomes" id="UP000051086"/>
    </source>
</evidence>
<dbReference type="PROSITE" id="PS51257">
    <property type="entry name" value="PROKAR_LIPOPROTEIN"/>
    <property type="match status" value="1"/>
</dbReference>
<dbReference type="Proteomes" id="UP000051887">
    <property type="component" value="Unassembled WGS sequence"/>
</dbReference>
<organism evidence="3 5">
    <name type="scientific">Thalassovita autumnalis</name>
    <dbReference type="NCBI Taxonomy" id="2072972"/>
    <lineage>
        <taxon>Bacteria</taxon>
        <taxon>Pseudomonadati</taxon>
        <taxon>Pseudomonadota</taxon>
        <taxon>Alphaproteobacteria</taxon>
        <taxon>Rhodobacterales</taxon>
        <taxon>Roseobacteraceae</taxon>
        <taxon>Thalassovita</taxon>
    </lineage>
</organism>
<evidence type="ECO:0000313" key="5">
    <source>
        <dbReference type="Proteomes" id="UP000051887"/>
    </source>
</evidence>
<feature type="chain" id="PRO_5009792363" description="Lipoprotein" evidence="1">
    <location>
        <begin position="21"/>
        <end position="114"/>
    </location>
</feature>
<evidence type="ECO:0000313" key="2">
    <source>
        <dbReference type="EMBL" id="CUH63950.1"/>
    </source>
</evidence>
<protein>
    <recommendedName>
        <fullName evidence="6">Lipoprotein</fullName>
    </recommendedName>
</protein>